<dbReference type="GO" id="GO:0006952">
    <property type="term" value="P:defense response"/>
    <property type="evidence" value="ECO:0007669"/>
    <property type="project" value="InterPro"/>
</dbReference>
<dbReference type="InterPro" id="IPR027417">
    <property type="entry name" value="P-loop_NTPase"/>
</dbReference>
<dbReference type="PANTHER" id="PTHR11017">
    <property type="entry name" value="LEUCINE-RICH REPEAT-CONTAINING PROTEIN"/>
    <property type="match status" value="1"/>
</dbReference>
<evidence type="ECO:0000256" key="7">
    <source>
        <dbReference type="SAM" id="Coils"/>
    </source>
</evidence>
<protein>
    <recommendedName>
        <fullName evidence="1">ADP-ribosyl cyclase/cyclic ADP-ribose hydrolase</fullName>
        <ecNumber evidence="1">3.2.2.6</ecNumber>
    </recommendedName>
</protein>
<evidence type="ECO:0000313" key="10">
    <source>
        <dbReference type="Proteomes" id="UP001359559"/>
    </source>
</evidence>
<dbReference type="Pfam" id="PF07725">
    <property type="entry name" value="LRR_3"/>
    <property type="match status" value="1"/>
</dbReference>
<dbReference type="Gene3D" id="3.80.10.10">
    <property type="entry name" value="Ribonuclease Inhibitor"/>
    <property type="match status" value="2"/>
</dbReference>
<comment type="catalytic activity">
    <reaction evidence="6">
        <text>NAD(+) + H2O = ADP-D-ribose + nicotinamide + H(+)</text>
        <dbReference type="Rhea" id="RHEA:16301"/>
        <dbReference type="ChEBI" id="CHEBI:15377"/>
        <dbReference type="ChEBI" id="CHEBI:15378"/>
        <dbReference type="ChEBI" id="CHEBI:17154"/>
        <dbReference type="ChEBI" id="CHEBI:57540"/>
        <dbReference type="ChEBI" id="CHEBI:57967"/>
        <dbReference type="EC" id="3.2.2.6"/>
    </reaction>
    <physiologicalReaction direction="left-to-right" evidence="6">
        <dbReference type="Rhea" id="RHEA:16302"/>
    </physiologicalReaction>
</comment>
<dbReference type="PANTHER" id="PTHR11017:SF243">
    <property type="entry name" value="ADP-RIBOSYL CYCLASE_CYCLIC ADP-RIBOSE HYDROLASE"/>
    <property type="match status" value="1"/>
</dbReference>
<keyword evidence="5" id="KW-0520">NAD</keyword>
<proteinExistence type="predicted"/>
<dbReference type="EC" id="3.2.2.6" evidence="1"/>
<feature type="coiled-coil region" evidence="7">
    <location>
        <begin position="1323"/>
        <end position="1399"/>
    </location>
</feature>
<dbReference type="FunFam" id="3.80.10.10:FF:000386">
    <property type="entry name" value="Disease resistance protein RPS4"/>
    <property type="match status" value="1"/>
</dbReference>
<sequence>MASSSSSKFLKKHDVFLSFRGEDTRGGFTSHLWEALKQKKLETYIDYRLEKGGEISEALIKAIEESHVSVVILSENYASSKWCLGELAKIVECKREHGQVVIPVFYNTDPSHVRKQTGTYYHAFAKHESDPNCNAKQLHTWRAALTHVANLAGWDSQTYRTESQFIKDIVADVIEKLKPKYPTELKGLVGIEENYAMVESMLEIESSEVRMVGIWGMGGIGKTTLATALHVNLSSQFEGHCFLTSVRERSEKHGLDVLRNELFSNLLEEQNLHLNIPKAEYHFVSSRLSRKRVFIVLDDVATSEQLEYLISDYDCLGPGSRVIVTTRDRHIFSNVDGIYKVKELNLVDSLQLFCLNAFRERYPKFGYQELSKSVITYCKGNPLALKVLGSRLRSRSIEAWESELRKLRKMADVKIHNVLKLSYDELDCTEQNIFLDIACFLKGESRDHVTNLLEACGFFAAIGIEELLDKSLITISNVNKIEMHDLIQEMGHEIVHQESLNDPGRRSRLWDPEEVYSVLKSNKGTEAVEGISLDVSKIDVLNLSNNSFANMANIRYLKFYSGNWSVRSNIYLPNGLQSLSDKLRYLQWHGYCLESLPSTFNSNLLVELSMPNSRLEKLWDGVQNLVNLKEIDLSFSKHLIEVPDLSLATNLEVLSLLECKSLSRVHPSILSLNKLKYLDLEGCTEIESIQTDVHLNSLCHIRLCHCSGLKEFSISSNKLENLWLDGTLITEVPSSIWRCEKLNLVSLKGCDNLDNFRNVLSNDMVKGSVTFLILSECKQLNSSNLCFILNGFRSLKTLHVENCLNLRALPDIYFLSSLQTLLLSGSNVESLPASIKDLLMLKELRLDNCKKLMSLPELPPSLQMLSAINCTSLDTDLNQLLTLEHSISFSLKHGLKERPQFVVLPGAQVPDRFSFQAGDNSITVYPLPRSGLCGFIFCLVLSQLPPNSNYEFAECLVNTFSNRTRKTVSLGNHNMVSDHVLFWYSEIKNSGNNLDNSFLRETHKGGLFGHDATTFKFHVRLESSSYLSWSEIKGCGVCPVYASEYGYSSKQQGFELELGGSSKDIIDLESNSAKGIHKLQLEYQTKNLQEVMYQTIKTAQGFKREPEVPKDEDCCTSSLPGNDITHFYTSDINSNQTLELSEVKDLTTIQVNKCSDPAKLERAQSPVEIGNPHVEPDWDPISELESILSNSSNLSPKSIHLTTISEIEVKKLSVTAILHKLETLLETTLETLSSDCEVKQQFHHVLEQLHLFEDQVPMKLRPIIGKLKKFIEDVDVGFATAQNTIEDYDKLLQSRFLLSKKLESAKVRKHEINSKASRGKVQLEKMNSEIFQLEQKLSGLVETREKLQRELDNNIDEKSKLMSEVAQWVPKCKKIIIALKKSETSYKVALTNMKKAEDEWTYLKKAFIDNKI</sequence>
<dbReference type="InterPro" id="IPR011713">
    <property type="entry name" value="Leu-rich_rpt_3"/>
</dbReference>
<dbReference type="Gene3D" id="1.10.8.430">
    <property type="entry name" value="Helical domain of apoptotic protease-activating factors"/>
    <property type="match status" value="1"/>
</dbReference>
<dbReference type="Pfam" id="PF01582">
    <property type="entry name" value="TIR"/>
    <property type="match status" value="1"/>
</dbReference>
<dbReference type="InterPro" id="IPR042197">
    <property type="entry name" value="Apaf_helical"/>
</dbReference>
<dbReference type="Proteomes" id="UP001359559">
    <property type="component" value="Unassembled WGS sequence"/>
</dbReference>
<evidence type="ECO:0000313" key="9">
    <source>
        <dbReference type="EMBL" id="KAK7316584.1"/>
    </source>
</evidence>
<dbReference type="Gene3D" id="3.40.50.300">
    <property type="entry name" value="P-loop containing nucleotide triphosphate hydrolases"/>
    <property type="match status" value="1"/>
</dbReference>
<dbReference type="GO" id="GO:0061809">
    <property type="term" value="F:NAD+ nucleosidase activity, cyclic ADP-ribose generating"/>
    <property type="evidence" value="ECO:0007669"/>
    <property type="project" value="UniProtKB-EC"/>
</dbReference>
<evidence type="ECO:0000256" key="3">
    <source>
        <dbReference type="ARBA" id="ARBA00022737"/>
    </source>
</evidence>
<dbReference type="InterPro" id="IPR000157">
    <property type="entry name" value="TIR_dom"/>
</dbReference>
<evidence type="ECO:0000256" key="4">
    <source>
        <dbReference type="ARBA" id="ARBA00022801"/>
    </source>
</evidence>
<accession>A0AAN9KIW9</accession>
<gene>
    <name evidence="9" type="ORF">RJT34_00159</name>
</gene>
<reference evidence="9 10" key="1">
    <citation type="submission" date="2024-01" db="EMBL/GenBank/DDBJ databases">
        <title>The genomes of 5 underutilized Papilionoideae crops provide insights into root nodulation and disease resistance.</title>
        <authorList>
            <person name="Yuan L."/>
        </authorList>
    </citation>
    <scope>NUCLEOTIDE SEQUENCE [LARGE SCALE GENOMIC DNA]</scope>
    <source>
        <strain evidence="9">LY-2023</strain>
        <tissue evidence="9">Leaf</tissue>
    </source>
</reference>
<keyword evidence="10" id="KW-1185">Reference proteome</keyword>
<dbReference type="InterPro" id="IPR002182">
    <property type="entry name" value="NB-ARC"/>
</dbReference>
<dbReference type="SUPFAM" id="SSF52540">
    <property type="entry name" value="P-loop containing nucleoside triphosphate hydrolases"/>
    <property type="match status" value="1"/>
</dbReference>
<evidence type="ECO:0000256" key="2">
    <source>
        <dbReference type="ARBA" id="ARBA00022614"/>
    </source>
</evidence>
<dbReference type="Pfam" id="PF00931">
    <property type="entry name" value="NB-ARC"/>
    <property type="match status" value="1"/>
</dbReference>
<keyword evidence="4" id="KW-0378">Hydrolase</keyword>
<keyword evidence="7" id="KW-0175">Coiled coil</keyword>
<dbReference type="InterPro" id="IPR032675">
    <property type="entry name" value="LRR_dom_sf"/>
</dbReference>
<dbReference type="SUPFAM" id="SSF52058">
    <property type="entry name" value="L domain-like"/>
    <property type="match status" value="1"/>
</dbReference>
<name>A0AAN9KIW9_CLITE</name>
<dbReference type="FunFam" id="3.40.50.10140:FF:000007">
    <property type="entry name" value="Disease resistance protein (TIR-NBS-LRR class)"/>
    <property type="match status" value="1"/>
</dbReference>
<evidence type="ECO:0000259" key="8">
    <source>
        <dbReference type="PROSITE" id="PS50104"/>
    </source>
</evidence>
<dbReference type="SMART" id="SM00255">
    <property type="entry name" value="TIR"/>
    <property type="match status" value="1"/>
</dbReference>
<dbReference type="PROSITE" id="PS50104">
    <property type="entry name" value="TIR"/>
    <property type="match status" value="1"/>
</dbReference>
<feature type="domain" description="TIR" evidence="8">
    <location>
        <begin position="11"/>
        <end position="177"/>
    </location>
</feature>
<evidence type="ECO:0000256" key="1">
    <source>
        <dbReference type="ARBA" id="ARBA00011982"/>
    </source>
</evidence>
<comment type="caution">
    <text evidence="9">The sequence shown here is derived from an EMBL/GenBank/DDBJ whole genome shotgun (WGS) entry which is preliminary data.</text>
</comment>
<dbReference type="GO" id="GO:0007165">
    <property type="term" value="P:signal transduction"/>
    <property type="evidence" value="ECO:0007669"/>
    <property type="project" value="InterPro"/>
</dbReference>
<evidence type="ECO:0000256" key="6">
    <source>
        <dbReference type="ARBA" id="ARBA00047304"/>
    </source>
</evidence>
<dbReference type="InterPro" id="IPR058192">
    <property type="entry name" value="WHD_ROQ1-like"/>
</dbReference>
<dbReference type="GO" id="GO:0043531">
    <property type="term" value="F:ADP binding"/>
    <property type="evidence" value="ECO:0007669"/>
    <property type="project" value="InterPro"/>
</dbReference>
<keyword evidence="3" id="KW-0677">Repeat</keyword>
<keyword evidence="2" id="KW-0433">Leucine-rich repeat</keyword>
<dbReference type="SUPFAM" id="SSF52200">
    <property type="entry name" value="Toll/Interleukin receptor TIR domain"/>
    <property type="match status" value="1"/>
</dbReference>
<organism evidence="9 10">
    <name type="scientific">Clitoria ternatea</name>
    <name type="common">Butterfly pea</name>
    <dbReference type="NCBI Taxonomy" id="43366"/>
    <lineage>
        <taxon>Eukaryota</taxon>
        <taxon>Viridiplantae</taxon>
        <taxon>Streptophyta</taxon>
        <taxon>Embryophyta</taxon>
        <taxon>Tracheophyta</taxon>
        <taxon>Spermatophyta</taxon>
        <taxon>Magnoliopsida</taxon>
        <taxon>eudicotyledons</taxon>
        <taxon>Gunneridae</taxon>
        <taxon>Pentapetalae</taxon>
        <taxon>rosids</taxon>
        <taxon>fabids</taxon>
        <taxon>Fabales</taxon>
        <taxon>Fabaceae</taxon>
        <taxon>Papilionoideae</taxon>
        <taxon>50 kb inversion clade</taxon>
        <taxon>NPAAA clade</taxon>
        <taxon>indigoferoid/millettioid clade</taxon>
        <taxon>Phaseoleae</taxon>
        <taxon>Clitoria</taxon>
    </lineage>
</organism>
<dbReference type="InterPro" id="IPR044974">
    <property type="entry name" value="Disease_R_plants"/>
</dbReference>
<dbReference type="PRINTS" id="PR00364">
    <property type="entry name" value="DISEASERSIST"/>
</dbReference>
<dbReference type="Pfam" id="PF23282">
    <property type="entry name" value="WHD_ROQ1"/>
    <property type="match status" value="1"/>
</dbReference>
<dbReference type="FunFam" id="1.10.8.430:FF:000002">
    <property type="entry name" value="Disease resistance protein (TIR-NBS-LRR class)"/>
    <property type="match status" value="1"/>
</dbReference>
<dbReference type="EMBL" id="JAYKXN010000001">
    <property type="protein sequence ID" value="KAK7316584.1"/>
    <property type="molecule type" value="Genomic_DNA"/>
</dbReference>
<dbReference type="Gene3D" id="3.40.50.10140">
    <property type="entry name" value="Toll/interleukin-1 receptor homology (TIR) domain"/>
    <property type="match status" value="1"/>
</dbReference>
<evidence type="ECO:0000256" key="5">
    <source>
        <dbReference type="ARBA" id="ARBA00023027"/>
    </source>
</evidence>
<dbReference type="InterPro" id="IPR035897">
    <property type="entry name" value="Toll_tir_struct_dom_sf"/>
</dbReference>